<dbReference type="AlphaFoldDB" id="A0A4Q2DH31"/>
<protein>
    <recommendedName>
        <fullName evidence="4">RRM domain-containing protein</fullName>
    </recommendedName>
</protein>
<evidence type="ECO:0000256" key="1">
    <source>
        <dbReference type="SAM" id="MobiDB-lite"/>
    </source>
</evidence>
<feature type="region of interest" description="Disordered" evidence="1">
    <location>
        <begin position="1"/>
        <end position="81"/>
    </location>
</feature>
<sequence length="277" mass="30458">MTPSSPTIRSPSSSKWRPSVLGHFSQPSTSSAVPADPVYTPPRPSLSSGDTYISGNSASQTTTTIDSEPPSTPSKPSFFESIRSKNRSSLSIFKPQHGFASSSSLWSPSRPNFEDLHEEEDSPDDHLSTGSPSPPRHSSVVPKPEGQYDNLLDDDDDLENYVPPPNKRESTRSSISFSSSNTFSRVSFSSLGTKHHKKKKKLVISGVGVHETRKFEGVKRWCETFGEIRQITRVANGDLHIEFRLAEVADTVCRVRAKVFISGVGSVYLSWATSDKR</sequence>
<proteinExistence type="predicted"/>
<feature type="compositionally biased region" description="Polar residues" evidence="1">
    <location>
        <begin position="45"/>
        <end position="66"/>
    </location>
</feature>
<evidence type="ECO:0008006" key="4">
    <source>
        <dbReference type="Google" id="ProtNLM"/>
    </source>
</evidence>
<organism evidence="2 3">
    <name type="scientific">Candolleomyces aberdarensis</name>
    <dbReference type="NCBI Taxonomy" id="2316362"/>
    <lineage>
        <taxon>Eukaryota</taxon>
        <taxon>Fungi</taxon>
        <taxon>Dikarya</taxon>
        <taxon>Basidiomycota</taxon>
        <taxon>Agaricomycotina</taxon>
        <taxon>Agaricomycetes</taxon>
        <taxon>Agaricomycetidae</taxon>
        <taxon>Agaricales</taxon>
        <taxon>Agaricineae</taxon>
        <taxon>Psathyrellaceae</taxon>
        <taxon>Candolleomyces</taxon>
    </lineage>
</organism>
<evidence type="ECO:0000313" key="3">
    <source>
        <dbReference type="Proteomes" id="UP000290288"/>
    </source>
</evidence>
<feature type="region of interest" description="Disordered" evidence="1">
    <location>
        <begin position="97"/>
        <end position="175"/>
    </location>
</feature>
<name>A0A4Q2DH31_9AGAR</name>
<feature type="compositionally biased region" description="Low complexity" evidence="1">
    <location>
        <begin position="1"/>
        <end position="14"/>
    </location>
</feature>
<dbReference type="STRING" id="2316362.A0A4Q2DH31"/>
<dbReference type="OrthoDB" id="3071736at2759"/>
<gene>
    <name evidence="2" type="ORF">EST38_g6674</name>
</gene>
<comment type="caution">
    <text evidence="2">The sequence shown here is derived from an EMBL/GenBank/DDBJ whole genome shotgun (WGS) entry which is preliminary data.</text>
</comment>
<dbReference type="EMBL" id="SDEE01000217">
    <property type="protein sequence ID" value="RXW19177.1"/>
    <property type="molecule type" value="Genomic_DNA"/>
</dbReference>
<dbReference type="Proteomes" id="UP000290288">
    <property type="component" value="Unassembled WGS sequence"/>
</dbReference>
<accession>A0A4Q2DH31</accession>
<keyword evidence="3" id="KW-1185">Reference proteome</keyword>
<reference evidence="2 3" key="1">
    <citation type="submission" date="2019-01" db="EMBL/GenBank/DDBJ databases">
        <title>Draft genome sequence of Psathyrella aberdarensis IHI B618.</title>
        <authorList>
            <person name="Buettner E."/>
            <person name="Kellner H."/>
        </authorList>
    </citation>
    <scope>NUCLEOTIDE SEQUENCE [LARGE SCALE GENOMIC DNA]</scope>
    <source>
        <strain evidence="2 3">IHI B618</strain>
    </source>
</reference>
<evidence type="ECO:0000313" key="2">
    <source>
        <dbReference type="EMBL" id="RXW19177.1"/>
    </source>
</evidence>